<accession>A0A4R6XJB3</accession>
<name>A0A4R6XJB3_9GAMM</name>
<keyword evidence="1" id="KW-0472">Membrane</keyword>
<gene>
    <name evidence="2" type="ORF">C8D91_2566</name>
</gene>
<evidence type="ECO:0000256" key="1">
    <source>
        <dbReference type="SAM" id="Phobius"/>
    </source>
</evidence>
<evidence type="ECO:0000313" key="2">
    <source>
        <dbReference type="EMBL" id="TDR17507.1"/>
    </source>
</evidence>
<keyword evidence="1" id="KW-0812">Transmembrane</keyword>
<proteinExistence type="predicted"/>
<dbReference type="RefSeq" id="WP_099018872.1">
    <property type="nucleotide sequence ID" value="NZ_NIHB01000002.1"/>
</dbReference>
<keyword evidence="1" id="KW-1133">Transmembrane helix</keyword>
<feature type="transmembrane region" description="Helical" evidence="1">
    <location>
        <begin position="140"/>
        <end position="160"/>
    </location>
</feature>
<keyword evidence="3" id="KW-1185">Reference proteome</keyword>
<dbReference type="OrthoDB" id="6199187at2"/>
<feature type="transmembrane region" description="Helical" evidence="1">
    <location>
        <begin position="66"/>
        <end position="85"/>
    </location>
</feature>
<feature type="transmembrane region" description="Helical" evidence="1">
    <location>
        <begin position="112"/>
        <end position="133"/>
    </location>
</feature>
<dbReference type="AlphaFoldDB" id="A0A4R6XJB3"/>
<reference evidence="2 3" key="1">
    <citation type="submission" date="2019-03" db="EMBL/GenBank/DDBJ databases">
        <title>Genomic Encyclopedia of Type Strains, Phase IV (KMG-IV): sequencing the most valuable type-strain genomes for metagenomic binning, comparative biology and taxonomic classification.</title>
        <authorList>
            <person name="Goeker M."/>
        </authorList>
    </citation>
    <scope>NUCLEOTIDE SEQUENCE [LARGE SCALE GENOMIC DNA]</scope>
    <source>
        <strain evidence="2 3">DSM 25488</strain>
    </source>
</reference>
<dbReference type="EMBL" id="SNZB01000006">
    <property type="protein sequence ID" value="TDR17507.1"/>
    <property type="molecule type" value="Genomic_DNA"/>
</dbReference>
<organism evidence="2 3">
    <name type="scientific">Marinicella litoralis</name>
    <dbReference type="NCBI Taxonomy" id="644220"/>
    <lineage>
        <taxon>Bacteria</taxon>
        <taxon>Pseudomonadati</taxon>
        <taxon>Pseudomonadota</taxon>
        <taxon>Gammaproteobacteria</taxon>
        <taxon>Lysobacterales</taxon>
        <taxon>Marinicellaceae</taxon>
        <taxon>Marinicella</taxon>
    </lineage>
</organism>
<comment type="caution">
    <text evidence="2">The sequence shown here is derived from an EMBL/GenBank/DDBJ whole genome shotgun (WGS) entry which is preliminary data.</text>
</comment>
<evidence type="ECO:0000313" key="3">
    <source>
        <dbReference type="Proteomes" id="UP000295724"/>
    </source>
</evidence>
<dbReference type="Proteomes" id="UP000295724">
    <property type="component" value="Unassembled WGS sequence"/>
</dbReference>
<feature type="transmembrane region" description="Helical" evidence="1">
    <location>
        <begin position="6"/>
        <end position="25"/>
    </location>
</feature>
<sequence length="169" mass="19361">MATIKLLFAFLGTGAISFILFYFMLKQSNKESVAIIETKDKAGMKRLKKEFKQERWTVQNVLMSKWVAFGGGFYGVMAVLTYVIVEFFEIVDFLSSESSFVDTISSLGFSDLISFFINSLMNFVTAITWPIYWMKNTDGYAIWVWFVTVYLGYTCGQYLAKNSVNPYEG</sequence>
<protein>
    <submittedName>
        <fullName evidence="2">Uncharacterized protein</fullName>
    </submittedName>
</protein>